<gene>
    <name evidence="1" type="ORF">NQ315_014417</name>
</gene>
<name>A0AAV8VF49_9CUCU</name>
<proteinExistence type="predicted"/>
<evidence type="ECO:0000313" key="2">
    <source>
        <dbReference type="Proteomes" id="UP001159042"/>
    </source>
</evidence>
<keyword evidence="2" id="KW-1185">Reference proteome</keyword>
<accession>A0AAV8VF49</accession>
<comment type="caution">
    <text evidence="1">The sequence shown here is derived from an EMBL/GenBank/DDBJ whole genome shotgun (WGS) entry which is preliminary data.</text>
</comment>
<protein>
    <submittedName>
        <fullName evidence="1">Uncharacterized protein</fullName>
    </submittedName>
</protein>
<dbReference type="EMBL" id="JANEYG010000111">
    <property type="protein sequence ID" value="KAJ8912834.1"/>
    <property type="molecule type" value="Genomic_DNA"/>
</dbReference>
<dbReference type="AlphaFoldDB" id="A0AAV8VF49"/>
<dbReference type="Proteomes" id="UP001159042">
    <property type="component" value="Unassembled WGS sequence"/>
</dbReference>
<organism evidence="1 2">
    <name type="scientific">Exocentrus adspersus</name>
    <dbReference type="NCBI Taxonomy" id="1586481"/>
    <lineage>
        <taxon>Eukaryota</taxon>
        <taxon>Metazoa</taxon>
        <taxon>Ecdysozoa</taxon>
        <taxon>Arthropoda</taxon>
        <taxon>Hexapoda</taxon>
        <taxon>Insecta</taxon>
        <taxon>Pterygota</taxon>
        <taxon>Neoptera</taxon>
        <taxon>Endopterygota</taxon>
        <taxon>Coleoptera</taxon>
        <taxon>Polyphaga</taxon>
        <taxon>Cucujiformia</taxon>
        <taxon>Chrysomeloidea</taxon>
        <taxon>Cerambycidae</taxon>
        <taxon>Lamiinae</taxon>
        <taxon>Acanthocinini</taxon>
        <taxon>Exocentrus</taxon>
    </lineage>
</organism>
<evidence type="ECO:0000313" key="1">
    <source>
        <dbReference type="EMBL" id="KAJ8912834.1"/>
    </source>
</evidence>
<reference evidence="1 2" key="1">
    <citation type="journal article" date="2023" name="Insect Mol. Biol.">
        <title>Genome sequencing provides insights into the evolution of gene families encoding plant cell wall-degrading enzymes in longhorned beetles.</title>
        <authorList>
            <person name="Shin N.R."/>
            <person name="Okamura Y."/>
            <person name="Kirsch R."/>
            <person name="Pauchet Y."/>
        </authorList>
    </citation>
    <scope>NUCLEOTIDE SEQUENCE [LARGE SCALE GENOMIC DNA]</scope>
    <source>
        <strain evidence="1">EAD_L_NR</strain>
    </source>
</reference>
<sequence>MCFPLALVVASAYATRNPEQVKIRKDVGKIQTQMALQLMEGAGVVISEGGCSIPELQHEFKVVVYTYGNKGRDVMFKGSEEAPCLNLLYHEGQYNVIISLTFAAFCCIYYCEACHIPYDHKNGVEERALVVNKVPPVHKVPRLHMKIIKGQRCCTNHMKPGSCENISICQQIKRCEECLKAVKSNRKHVCSEKYLNHVPADHMCYMQPDTRKPKSEDLLFVFYYLKTRQEKVQQDGIHLHEPNLFQWCNNCLNSKSGMIWTKCGVRLQVLKSAEPISPFVHHILTLRKKSKQTHLNPELIMRGTEIIMMEVGNVKLLDSLNYFPMALSKLPKAFRLGDNYKK</sequence>